<organism evidence="4 5">
    <name type="scientific">Micromonas commoda (strain RCC299 / NOUM17 / CCMP2709)</name>
    <name type="common">Picoplanktonic green alga</name>
    <dbReference type="NCBI Taxonomy" id="296587"/>
    <lineage>
        <taxon>Eukaryota</taxon>
        <taxon>Viridiplantae</taxon>
        <taxon>Chlorophyta</taxon>
        <taxon>Mamiellophyceae</taxon>
        <taxon>Mamiellales</taxon>
        <taxon>Mamiellaceae</taxon>
        <taxon>Micromonas</taxon>
    </lineage>
</organism>
<dbReference type="PROSITE" id="PS50404">
    <property type="entry name" value="GST_NTER"/>
    <property type="match status" value="1"/>
</dbReference>
<dbReference type="GO" id="GO:0004364">
    <property type="term" value="F:glutathione transferase activity"/>
    <property type="evidence" value="ECO:0007669"/>
    <property type="project" value="TreeGrafter"/>
</dbReference>
<reference evidence="4 5" key="1">
    <citation type="journal article" date="2009" name="Science">
        <title>Green evolution and dynamic adaptations revealed by genomes of the marine picoeukaryotes Micromonas.</title>
        <authorList>
            <person name="Worden A.Z."/>
            <person name="Lee J.H."/>
            <person name="Mock T."/>
            <person name="Rouze P."/>
            <person name="Simmons M.P."/>
            <person name="Aerts A.L."/>
            <person name="Allen A.E."/>
            <person name="Cuvelier M.L."/>
            <person name="Derelle E."/>
            <person name="Everett M.V."/>
            <person name="Foulon E."/>
            <person name="Grimwood J."/>
            <person name="Gundlach H."/>
            <person name="Henrissat B."/>
            <person name="Napoli C."/>
            <person name="McDonald S.M."/>
            <person name="Parker M.S."/>
            <person name="Rombauts S."/>
            <person name="Salamov A."/>
            <person name="Von Dassow P."/>
            <person name="Badger J.H."/>
            <person name="Coutinho P.M."/>
            <person name="Demir E."/>
            <person name="Dubchak I."/>
            <person name="Gentemann C."/>
            <person name="Eikrem W."/>
            <person name="Gready J.E."/>
            <person name="John U."/>
            <person name="Lanier W."/>
            <person name="Lindquist E.A."/>
            <person name="Lucas S."/>
            <person name="Mayer K.F."/>
            <person name="Moreau H."/>
            <person name="Not F."/>
            <person name="Otillar R."/>
            <person name="Panaud O."/>
            <person name="Pangilinan J."/>
            <person name="Paulsen I."/>
            <person name="Piegu B."/>
            <person name="Poliakov A."/>
            <person name="Robbens S."/>
            <person name="Schmutz J."/>
            <person name="Toulza E."/>
            <person name="Wyss T."/>
            <person name="Zelensky A."/>
            <person name="Zhou K."/>
            <person name="Armbrust E.V."/>
            <person name="Bhattacharya D."/>
            <person name="Goodenough U.W."/>
            <person name="Van de Peer Y."/>
            <person name="Grigoriev I.V."/>
        </authorList>
    </citation>
    <scope>NUCLEOTIDE SEQUENCE [LARGE SCALE GENOMIC DNA]</scope>
    <source>
        <strain evidence="5">RCC299 / NOUM17</strain>
    </source>
</reference>
<evidence type="ECO:0008006" key="6">
    <source>
        <dbReference type="Google" id="ProtNLM"/>
    </source>
</evidence>
<evidence type="ECO:0000259" key="2">
    <source>
        <dbReference type="PROSITE" id="PS50404"/>
    </source>
</evidence>
<evidence type="ECO:0000256" key="1">
    <source>
        <dbReference type="SAM" id="MobiDB-lite"/>
    </source>
</evidence>
<gene>
    <name evidence="4" type="ORF">MICPUN_56266</name>
</gene>
<dbReference type="PROSITE" id="PS50405">
    <property type="entry name" value="GST_CTER"/>
    <property type="match status" value="1"/>
</dbReference>
<dbReference type="PANTHER" id="PTHR11571">
    <property type="entry name" value="GLUTATHIONE S-TRANSFERASE"/>
    <property type="match status" value="1"/>
</dbReference>
<proteinExistence type="predicted"/>
<dbReference type="AlphaFoldDB" id="C1E095"/>
<dbReference type="Gene3D" id="3.40.30.10">
    <property type="entry name" value="Glutaredoxin"/>
    <property type="match status" value="1"/>
</dbReference>
<keyword evidence="5" id="KW-1185">Reference proteome</keyword>
<name>C1E095_MICCC</name>
<feature type="region of interest" description="Disordered" evidence="1">
    <location>
        <begin position="1"/>
        <end position="62"/>
    </location>
</feature>
<protein>
    <recommendedName>
        <fullName evidence="6">Glutathione s-transferase</fullName>
    </recommendedName>
</protein>
<dbReference type="InterPro" id="IPR036282">
    <property type="entry name" value="Glutathione-S-Trfase_C_sf"/>
</dbReference>
<dbReference type="GO" id="GO:0006749">
    <property type="term" value="P:glutathione metabolic process"/>
    <property type="evidence" value="ECO:0007669"/>
    <property type="project" value="TreeGrafter"/>
</dbReference>
<dbReference type="InterPro" id="IPR004046">
    <property type="entry name" value="GST_C"/>
</dbReference>
<dbReference type="SFLD" id="SFLDS00019">
    <property type="entry name" value="Glutathione_Transferase_(cytos"/>
    <property type="match status" value="1"/>
</dbReference>
<dbReference type="InterPro" id="IPR036249">
    <property type="entry name" value="Thioredoxin-like_sf"/>
</dbReference>
<dbReference type="OrthoDB" id="422574at2759"/>
<dbReference type="eggNOG" id="KOG1695">
    <property type="taxonomic scope" value="Eukaryota"/>
</dbReference>
<sequence>MRCATHLATSTSSRTHARGESDRARTPSSGSWAKVTRPRRATVSHAHEDARRRTRVGSKRNVDLPVLSPDTLRADLYEHGTLWNTNMRGVLLCNGAQCVDDCEYWLSYMPMRNRAEVIRLMLAYANVPYAFEVVGYERWGEVKPTMNFGKTPALVDVDGAGTDLTHETAMTRYLADKLNLGGSDSFQKARVDELFSQYWHTIRNNGLTHAGELYSAIALKDASAEDVENCGRFQDTHRVNALSVAKRSLQALRVFEEVLATNGTPYLVGDAPTYVDFALFDALFDLGEEDATPDFAERFRLPRCGEFANRVAGIPTIDAYLRSPTRIPRYERPEYAYVSGRFSPEP</sequence>
<dbReference type="OMA" id="YWHTIRN"/>
<evidence type="ECO:0000313" key="4">
    <source>
        <dbReference type="EMBL" id="ACO61264.1"/>
    </source>
</evidence>
<dbReference type="InterPro" id="IPR040079">
    <property type="entry name" value="Glutathione_S-Trfase"/>
</dbReference>
<dbReference type="STRING" id="296587.C1E095"/>
<dbReference type="GeneID" id="8240714"/>
<dbReference type="Gene3D" id="1.20.1050.10">
    <property type="match status" value="1"/>
</dbReference>
<accession>C1E095</accession>
<dbReference type="KEGG" id="mis:MICPUN_56266"/>
<dbReference type="Proteomes" id="UP000002009">
    <property type="component" value="Chromosome 2"/>
</dbReference>
<dbReference type="SUPFAM" id="SSF52833">
    <property type="entry name" value="Thioredoxin-like"/>
    <property type="match status" value="1"/>
</dbReference>
<dbReference type="InterPro" id="IPR004045">
    <property type="entry name" value="Glutathione_S-Trfase_N"/>
</dbReference>
<evidence type="ECO:0000313" key="5">
    <source>
        <dbReference type="Proteomes" id="UP000002009"/>
    </source>
</evidence>
<dbReference type="SUPFAM" id="SSF47616">
    <property type="entry name" value="GST C-terminal domain-like"/>
    <property type="match status" value="1"/>
</dbReference>
<evidence type="ECO:0000259" key="3">
    <source>
        <dbReference type="PROSITE" id="PS50405"/>
    </source>
</evidence>
<dbReference type="InterPro" id="IPR010987">
    <property type="entry name" value="Glutathione-S-Trfase_C-like"/>
</dbReference>
<feature type="domain" description="GST C-terminal" evidence="3">
    <location>
        <begin position="184"/>
        <end position="337"/>
    </location>
</feature>
<dbReference type="InParanoid" id="C1E095"/>
<feature type="domain" description="GST N-terminal" evidence="2">
    <location>
        <begin position="102"/>
        <end position="182"/>
    </location>
</feature>
<dbReference type="InterPro" id="IPR050213">
    <property type="entry name" value="GST_superfamily"/>
</dbReference>
<dbReference type="Pfam" id="PF14497">
    <property type="entry name" value="GST_C_3"/>
    <property type="match status" value="1"/>
</dbReference>
<dbReference type="EMBL" id="CP001323">
    <property type="protein sequence ID" value="ACO61264.1"/>
    <property type="molecule type" value="Genomic_DNA"/>
</dbReference>
<dbReference type="RefSeq" id="XP_002500006.1">
    <property type="nucleotide sequence ID" value="XM_002499960.1"/>
</dbReference>
<dbReference type="CDD" id="cd03039">
    <property type="entry name" value="GST_N_Sigma_like"/>
    <property type="match status" value="1"/>
</dbReference>